<dbReference type="GO" id="GO:0003714">
    <property type="term" value="F:transcription corepressor activity"/>
    <property type="evidence" value="ECO:0007669"/>
    <property type="project" value="TreeGrafter"/>
</dbReference>
<reference evidence="11 12" key="1">
    <citation type="submission" date="2023-11" db="EMBL/GenBank/DDBJ databases">
        <authorList>
            <person name="Okamura Y."/>
        </authorList>
    </citation>
    <scope>NUCLEOTIDE SEQUENCE [LARGE SCALE GENOMIC DNA]</scope>
</reference>
<dbReference type="GO" id="GO:0042393">
    <property type="term" value="F:histone binding"/>
    <property type="evidence" value="ECO:0007669"/>
    <property type="project" value="InterPro"/>
</dbReference>
<dbReference type="PANTHER" id="PTHR12766">
    <property type="entry name" value="DEATH DOMAIN-ASSOCIATED PROTEIN 6 DAXX"/>
    <property type="match status" value="1"/>
</dbReference>
<dbReference type="AlphaFoldDB" id="A0AAV1K471"/>
<evidence type="ECO:0000256" key="2">
    <source>
        <dbReference type="ARBA" id="ARBA00004286"/>
    </source>
</evidence>
<evidence type="ECO:0000256" key="1">
    <source>
        <dbReference type="ARBA" id="ARBA00004123"/>
    </source>
</evidence>
<evidence type="ECO:0000256" key="6">
    <source>
        <dbReference type="ARBA" id="ARBA00022703"/>
    </source>
</evidence>
<proteinExistence type="predicted"/>
<evidence type="ECO:0000256" key="5">
    <source>
        <dbReference type="ARBA" id="ARBA00022490"/>
    </source>
</evidence>
<evidence type="ECO:0000256" key="8">
    <source>
        <dbReference type="ARBA" id="ARBA00023186"/>
    </source>
</evidence>
<keyword evidence="7" id="KW-0175">Coiled coil</keyword>
<dbReference type="Gene3D" id="1.20.58.2170">
    <property type="match status" value="1"/>
</dbReference>
<comment type="subcellular location">
    <subcellularLocation>
        <location evidence="2">Chromosome</location>
    </subcellularLocation>
    <subcellularLocation>
        <location evidence="3">Cytoplasm</location>
    </subcellularLocation>
    <subcellularLocation>
        <location evidence="1">Nucleus</location>
    </subcellularLocation>
</comment>
<dbReference type="Proteomes" id="UP001497472">
    <property type="component" value="Unassembled WGS sequence"/>
</dbReference>
<dbReference type="InterPro" id="IPR046426">
    <property type="entry name" value="DAXX_histone-bd_sf"/>
</dbReference>
<evidence type="ECO:0000259" key="10">
    <source>
        <dbReference type="Pfam" id="PF20920"/>
    </source>
</evidence>
<keyword evidence="4" id="KW-0158">Chromosome</keyword>
<evidence type="ECO:0000256" key="3">
    <source>
        <dbReference type="ARBA" id="ARBA00004496"/>
    </source>
</evidence>
<protein>
    <recommendedName>
        <fullName evidence="10">Daxx histone-binding domain-containing protein</fullName>
    </recommendedName>
</protein>
<dbReference type="GO" id="GO:0006915">
    <property type="term" value="P:apoptotic process"/>
    <property type="evidence" value="ECO:0007669"/>
    <property type="project" value="UniProtKB-KW"/>
</dbReference>
<dbReference type="GO" id="GO:0005694">
    <property type="term" value="C:chromosome"/>
    <property type="evidence" value="ECO:0007669"/>
    <property type="project" value="UniProtKB-SubCell"/>
</dbReference>
<dbReference type="GO" id="GO:0005737">
    <property type="term" value="C:cytoplasm"/>
    <property type="evidence" value="ECO:0007669"/>
    <property type="project" value="UniProtKB-SubCell"/>
</dbReference>
<feature type="domain" description="Daxx histone-binding" evidence="10">
    <location>
        <begin position="330"/>
        <end position="414"/>
    </location>
</feature>
<gene>
    <name evidence="11" type="ORF">LNINA_LOCUS14714</name>
</gene>
<dbReference type="GO" id="GO:0050681">
    <property type="term" value="F:nuclear androgen receptor binding"/>
    <property type="evidence" value="ECO:0007669"/>
    <property type="project" value="TreeGrafter"/>
</dbReference>
<evidence type="ECO:0000256" key="7">
    <source>
        <dbReference type="ARBA" id="ARBA00023054"/>
    </source>
</evidence>
<dbReference type="InterPro" id="IPR038298">
    <property type="entry name" value="Daxx_N_sf"/>
</dbReference>
<evidence type="ECO:0000256" key="4">
    <source>
        <dbReference type="ARBA" id="ARBA00022454"/>
    </source>
</evidence>
<dbReference type="GO" id="GO:0016605">
    <property type="term" value="C:PML body"/>
    <property type="evidence" value="ECO:0007669"/>
    <property type="project" value="TreeGrafter"/>
</dbReference>
<dbReference type="PANTHER" id="PTHR12766:SF7">
    <property type="entry name" value="DEATH DOMAIN-ASSOCIATED PROTEIN 6"/>
    <property type="match status" value="1"/>
</dbReference>
<evidence type="ECO:0000313" key="12">
    <source>
        <dbReference type="Proteomes" id="UP001497472"/>
    </source>
</evidence>
<organism evidence="11 12">
    <name type="scientific">Leptosia nina</name>
    <dbReference type="NCBI Taxonomy" id="320188"/>
    <lineage>
        <taxon>Eukaryota</taxon>
        <taxon>Metazoa</taxon>
        <taxon>Ecdysozoa</taxon>
        <taxon>Arthropoda</taxon>
        <taxon>Hexapoda</taxon>
        <taxon>Insecta</taxon>
        <taxon>Pterygota</taxon>
        <taxon>Neoptera</taxon>
        <taxon>Endopterygota</taxon>
        <taxon>Lepidoptera</taxon>
        <taxon>Glossata</taxon>
        <taxon>Ditrysia</taxon>
        <taxon>Papilionoidea</taxon>
        <taxon>Pieridae</taxon>
        <taxon>Pierinae</taxon>
        <taxon>Leptosia</taxon>
    </lineage>
</organism>
<keyword evidence="8" id="KW-0143">Chaperone</keyword>
<evidence type="ECO:0000313" key="11">
    <source>
        <dbReference type="EMBL" id="CAK1555932.1"/>
    </source>
</evidence>
<keyword evidence="6" id="KW-0053">Apoptosis</keyword>
<dbReference type="Pfam" id="PF20920">
    <property type="entry name" value="DAXX_hist_bd"/>
    <property type="match status" value="1"/>
</dbReference>
<comment type="caution">
    <text evidence="11">The sequence shown here is derived from an EMBL/GenBank/DDBJ whole genome shotgun (WGS) entry which is preliminary data.</text>
</comment>
<keyword evidence="12" id="KW-1185">Reference proteome</keyword>
<keyword evidence="9" id="KW-0539">Nucleus</keyword>
<dbReference type="EMBL" id="CAVLEF010000280">
    <property type="protein sequence ID" value="CAK1555932.1"/>
    <property type="molecule type" value="Genomic_DNA"/>
</dbReference>
<dbReference type="Gene3D" id="1.10.8.810">
    <property type="entry name" value="Daxx helical bundle domain"/>
    <property type="match status" value="1"/>
</dbReference>
<name>A0AAV1K471_9NEOP</name>
<keyword evidence="5" id="KW-0963">Cytoplasm</keyword>
<dbReference type="InterPro" id="IPR046378">
    <property type="entry name" value="DAXX_histone-bd"/>
</dbReference>
<evidence type="ECO:0000256" key="9">
    <source>
        <dbReference type="ARBA" id="ARBA00023242"/>
    </source>
</evidence>
<accession>A0AAV1K471</accession>
<dbReference type="GO" id="GO:0003713">
    <property type="term" value="F:transcription coactivator activity"/>
    <property type="evidence" value="ECO:0007669"/>
    <property type="project" value="TreeGrafter"/>
</dbReference>
<sequence length="559" mass="64264">MNCADFVDLSSDDDHDVEIVGWSKPLQKDYDENGNIEKVAQKHPHFGDFIKSCLEVEDSKGMMRVINRSLLPLYNEAKPDFLNSVEFKTILLKTEKNIKGSCRFKFSFIKSVCEVLKKNKRKRAKLTTLESSSRKKNKFNCHNENVSSNVIDLEKLEHYTEERGIILLDESKENMTVNNSILTCSSTLDVKKDEKTANSPEDKLLIAHRVEMIDIEDNSKTRIEFLNAEIAKIKRLLDVMEQAEVDEDSNNSPYVKSEVYKRRILDLYRQLCVLTESSPVKQHKVSLKVLEGHAEEPVQILEHFLNNNMQSNGYPVFPDFNDVKICVVLANDMYKLNWPPSQVVSEARSLFTQCGRALQKLRQEREWRDLISHIKEENCEVDPADLDSELRAKLEANKQRAITNEDAIIRRYAEMQEKSTEIKKHTITSKTVVQDVEVSDSKSETTNEDFHDNNIESECDSVILCEDDDTEEIFERLRNTIQAEKPKPSQVKTEMDLDGNSDIEPEAITNIVKQEREPLSKLLAELGDNFTTTIVEIQDPFLIVELSDSSDDDDEVTFI</sequence>